<accession>A0A3A8JIC6</accession>
<gene>
    <name evidence="2" type="ORF">D7V88_07355</name>
</gene>
<protein>
    <submittedName>
        <fullName evidence="2">Appr-1-p processing protein</fullName>
    </submittedName>
</protein>
<reference evidence="3" key="1">
    <citation type="submission" date="2018-09" db="EMBL/GenBank/DDBJ databases">
        <authorList>
            <person name="Livingstone P.G."/>
            <person name="Whitworth D.E."/>
        </authorList>
    </citation>
    <scope>NUCLEOTIDE SEQUENCE [LARGE SCALE GENOMIC DNA]</scope>
    <source>
        <strain evidence="3">CA054A</strain>
    </source>
</reference>
<dbReference type="Proteomes" id="UP000268094">
    <property type="component" value="Unassembled WGS sequence"/>
</dbReference>
<dbReference type="AlphaFoldDB" id="A0A3A8JIC6"/>
<feature type="domain" description="Macro" evidence="1">
    <location>
        <begin position="16"/>
        <end position="198"/>
    </location>
</feature>
<organism evidence="2 3">
    <name type="scientific">Corallococcus terminator</name>
    <dbReference type="NCBI Taxonomy" id="2316733"/>
    <lineage>
        <taxon>Bacteria</taxon>
        <taxon>Pseudomonadati</taxon>
        <taxon>Myxococcota</taxon>
        <taxon>Myxococcia</taxon>
        <taxon>Myxococcales</taxon>
        <taxon>Cystobacterineae</taxon>
        <taxon>Myxococcaceae</taxon>
        <taxon>Corallococcus</taxon>
    </lineage>
</organism>
<dbReference type="Gene3D" id="3.40.220.10">
    <property type="entry name" value="Leucine Aminopeptidase, subunit E, domain 1"/>
    <property type="match status" value="1"/>
</dbReference>
<keyword evidence="3" id="KW-1185">Reference proteome</keyword>
<evidence type="ECO:0000259" key="1">
    <source>
        <dbReference type="PROSITE" id="PS51154"/>
    </source>
</evidence>
<name>A0A3A8JIC6_9BACT</name>
<dbReference type="OrthoDB" id="9780211at2"/>
<dbReference type="Pfam" id="PF01661">
    <property type="entry name" value="Macro"/>
    <property type="match status" value="1"/>
</dbReference>
<dbReference type="PROSITE" id="PS51154">
    <property type="entry name" value="MACRO"/>
    <property type="match status" value="1"/>
</dbReference>
<dbReference type="InterPro" id="IPR002589">
    <property type="entry name" value="Macro_dom"/>
</dbReference>
<dbReference type="SMART" id="SM00506">
    <property type="entry name" value="A1pp"/>
    <property type="match status" value="1"/>
</dbReference>
<evidence type="ECO:0000313" key="3">
    <source>
        <dbReference type="Proteomes" id="UP000268094"/>
    </source>
</evidence>
<dbReference type="EMBL" id="RAVZ01000032">
    <property type="protein sequence ID" value="RKG92084.1"/>
    <property type="molecule type" value="Genomic_DNA"/>
</dbReference>
<evidence type="ECO:0000313" key="2">
    <source>
        <dbReference type="EMBL" id="RKG92084.1"/>
    </source>
</evidence>
<comment type="caution">
    <text evidence="2">The sequence shown here is derived from an EMBL/GenBank/DDBJ whole genome shotgun (WGS) entry which is preliminary data.</text>
</comment>
<dbReference type="InterPro" id="IPR043472">
    <property type="entry name" value="Macro_dom-like"/>
</dbReference>
<dbReference type="RefSeq" id="WP_120539889.1">
    <property type="nucleotide sequence ID" value="NZ_RAVZ01000032.1"/>
</dbReference>
<dbReference type="SUPFAM" id="SSF52949">
    <property type="entry name" value="Macro domain-like"/>
    <property type="match status" value="1"/>
</dbReference>
<proteinExistence type="predicted"/>
<sequence length="198" mass="21311">MLPEKIYLIDRAPQLVKALAEAFDSFDFVSVVEGDFFSVPADAMVSPANSFGIMDGGLDLAIRDTLGFQVQDAVQNAILERHHGELPVGAAEVVSSGDARWPFLVAAPTMRIPESVAQTVNAYLAFRAILLAVKRHNEIAGAPVIRTLVCPGLGTGIGGLEVRRCAAQMRMALKQVLGPARIPSFLDIHLVHRALRTT</sequence>